<name>A0A0A5GHQ1_9BACI</name>
<dbReference type="SUPFAM" id="SSF103473">
    <property type="entry name" value="MFS general substrate transporter"/>
    <property type="match status" value="1"/>
</dbReference>
<protein>
    <submittedName>
        <fullName evidence="10">MFS transporter</fullName>
    </submittedName>
</protein>
<dbReference type="PRINTS" id="PR01035">
    <property type="entry name" value="TCRTETA"/>
</dbReference>
<keyword evidence="5 8" id="KW-0812">Transmembrane</keyword>
<dbReference type="InterPro" id="IPR050189">
    <property type="entry name" value="MFS_Efflux_Transporters"/>
</dbReference>
<dbReference type="EMBL" id="AVPF01000006">
    <property type="protein sequence ID" value="KGX90640.1"/>
    <property type="molecule type" value="Genomic_DNA"/>
</dbReference>
<keyword evidence="7 8" id="KW-0472">Membrane</keyword>
<dbReference type="STRING" id="1385511.GCA_000425225_01508"/>
<evidence type="ECO:0000256" key="3">
    <source>
        <dbReference type="ARBA" id="ARBA00022448"/>
    </source>
</evidence>
<comment type="similarity">
    <text evidence="2">Belongs to the major facilitator superfamily. TCR/Tet family.</text>
</comment>
<dbReference type="GO" id="GO:0022857">
    <property type="term" value="F:transmembrane transporter activity"/>
    <property type="evidence" value="ECO:0007669"/>
    <property type="project" value="InterPro"/>
</dbReference>
<gene>
    <name evidence="10" type="ORF">N783_19980</name>
</gene>
<feature type="domain" description="Major facilitator superfamily (MFS) profile" evidence="9">
    <location>
        <begin position="7"/>
        <end position="196"/>
    </location>
</feature>
<evidence type="ECO:0000256" key="8">
    <source>
        <dbReference type="SAM" id="Phobius"/>
    </source>
</evidence>
<evidence type="ECO:0000256" key="2">
    <source>
        <dbReference type="ARBA" id="ARBA00007520"/>
    </source>
</evidence>
<dbReference type="Proteomes" id="UP000030403">
    <property type="component" value="Unassembled WGS sequence"/>
</dbReference>
<keyword evidence="11" id="KW-1185">Reference proteome</keyword>
<feature type="transmembrane region" description="Helical" evidence="8">
    <location>
        <begin position="73"/>
        <end position="93"/>
    </location>
</feature>
<dbReference type="InterPro" id="IPR011701">
    <property type="entry name" value="MFS"/>
</dbReference>
<dbReference type="AlphaFoldDB" id="A0A0A5GHQ1"/>
<keyword evidence="4" id="KW-1003">Cell membrane</keyword>
<keyword evidence="6 8" id="KW-1133">Transmembrane helix</keyword>
<feature type="transmembrane region" description="Helical" evidence="8">
    <location>
        <begin position="154"/>
        <end position="186"/>
    </location>
</feature>
<evidence type="ECO:0000256" key="5">
    <source>
        <dbReference type="ARBA" id="ARBA00022692"/>
    </source>
</evidence>
<evidence type="ECO:0000256" key="7">
    <source>
        <dbReference type="ARBA" id="ARBA00023136"/>
    </source>
</evidence>
<dbReference type="InterPro" id="IPR036259">
    <property type="entry name" value="MFS_trans_sf"/>
</dbReference>
<feature type="transmembrane region" description="Helical" evidence="8">
    <location>
        <begin position="41"/>
        <end position="61"/>
    </location>
</feature>
<evidence type="ECO:0000259" key="9">
    <source>
        <dbReference type="PROSITE" id="PS50850"/>
    </source>
</evidence>
<dbReference type="InterPro" id="IPR005829">
    <property type="entry name" value="Sugar_transporter_CS"/>
</dbReference>
<evidence type="ECO:0000256" key="6">
    <source>
        <dbReference type="ARBA" id="ARBA00022989"/>
    </source>
</evidence>
<keyword evidence="3" id="KW-0813">Transport</keyword>
<dbReference type="InterPro" id="IPR020846">
    <property type="entry name" value="MFS_dom"/>
</dbReference>
<evidence type="ECO:0000313" key="11">
    <source>
        <dbReference type="Proteomes" id="UP000030403"/>
    </source>
</evidence>
<evidence type="ECO:0000313" key="10">
    <source>
        <dbReference type="EMBL" id="KGX90640.1"/>
    </source>
</evidence>
<dbReference type="Pfam" id="PF07690">
    <property type="entry name" value="MFS_1"/>
    <property type="match status" value="1"/>
</dbReference>
<dbReference type="PANTHER" id="PTHR43124:SF3">
    <property type="entry name" value="CHLORAMPHENICOL EFFLUX PUMP RV0191"/>
    <property type="match status" value="1"/>
</dbReference>
<comment type="caution">
    <text evidence="10">The sequence shown here is derived from an EMBL/GenBank/DDBJ whole genome shotgun (WGS) entry which is preliminary data.</text>
</comment>
<evidence type="ECO:0000256" key="1">
    <source>
        <dbReference type="ARBA" id="ARBA00004651"/>
    </source>
</evidence>
<sequence length="196" mass="21100">MKGKKWDLFALAAIPLLMTLGNSMLIPVLPIIERKIEITSFQSSLIITIYSIIAIPLIPISGYLSDKLGRKKVIIPSLIIVGIGGAISAYAAWQMKNPFTVILIGRFIQGIGASGAFPVVIPTVGDMFKDEEEVSKGLGIIETSNTFGKVLSPILGALLAAALWFLPFISIPILSGLAIILVMIFVKVPKENKQEP</sequence>
<evidence type="ECO:0000256" key="4">
    <source>
        <dbReference type="ARBA" id="ARBA00022475"/>
    </source>
</evidence>
<dbReference type="PANTHER" id="PTHR43124">
    <property type="entry name" value="PURINE EFFLUX PUMP PBUE"/>
    <property type="match status" value="1"/>
</dbReference>
<organism evidence="10 11">
    <name type="scientific">Pontibacillus marinus BH030004 = DSM 16465</name>
    <dbReference type="NCBI Taxonomy" id="1385511"/>
    <lineage>
        <taxon>Bacteria</taxon>
        <taxon>Bacillati</taxon>
        <taxon>Bacillota</taxon>
        <taxon>Bacilli</taxon>
        <taxon>Bacillales</taxon>
        <taxon>Bacillaceae</taxon>
        <taxon>Pontibacillus</taxon>
    </lineage>
</organism>
<dbReference type="eggNOG" id="COG2814">
    <property type="taxonomic scope" value="Bacteria"/>
</dbReference>
<dbReference type="PROSITE" id="PS50850">
    <property type="entry name" value="MFS"/>
    <property type="match status" value="1"/>
</dbReference>
<dbReference type="PROSITE" id="PS00216">
    <property type="entry name" value="SUGAR_TRANSPORT_1"/>
    <property type="match status" value="1"/>
</dbReference>
<proteinExistence type="inferred from homology"/>
<dbReference type="InterPro" id="IPR001958">
    <property type="entry name" value="Tet-R_TetA/multi-R_MdtG-like"/>
</dbReference>
<dbReference type="Gene3D" id="1.20.1250.20">
    <property type="entry name" value="MFS general substrate transporter like domains"/>
    <property type="match status" value="1"/>
</dbReference>
<comment type="subcellular location">
    <subcellularLocation>
        <location evidence="1">Cell membrane</location>
        <topology evidence="1">Multi-pass membrane protein</topology>
    </subcellularLocation>
</comment>
<reference evidence="10 11" key="1">
    <citation type="submission" date="2013-08" db="EMBL/GenBank/DDBJ databases">
        <authorList>
            <person name="Huang J."/>
            <person name="Wang G."/>
        </authorList>
    </citation>
    <scope>NUCLEOTIDE SEQUENCE [LARGE SCALE GENOMIC DNA]</scope>
    <source>
        <strain evidence="10 11">BH030004</strain>
    </source>
</reference>
<dbReference type="GO" id="GO:0005886">
    <property type="term" value="C:plasma membrane"/>
    <property type="evidence" value="ECO:0007669"/>
    <property type="project" value="UniProtKB-SubCell"/>
</dbReference>
<accession>A0A0A5GHQ1</accession>